<gene>
    <name evidence="1" type="ORF">F5144DRAFT_623518</name>
</gene>
<evidence type="ECO:0000313" key="1">
    <source>
        <dbReference type="EMBL" id="KAH6623613.1"/>
    </source>
</evidence>
<protein>
    <submittedName>
        <fullName evidence="1">Uncharacterized protein</fullName>
    </submittedName>
</protein>
<organism evidence="1 2">
    <name type="scientific">Chaetomium tenue</name>
    <dbReference type="NCBI Taxonomy" id="1854479"/>
    <lineage>
        <taxon>Eukaryota</taxon>
        <taxon>Fungi</taxon>
        <taxon>Dikarya</taxon>
        <taxon>Ascomycota</taxon>
        <taxon>Pezizomycotina</taxon>
        <taxon>Sordariomycetes</taxon>
        <taxon>Sordariomycetidae</taxon>
        <taxon>Sordariales</taxon>
        <taxon>Chaetomiaceae</taxon>
        <taxon>Chaetomium</taxon>
    </lineage>
</organism>
<evidence type="ECO:0000313" key="2">
    <source>
        <dbReference type="Proteomes" id="UP000724584"/>
    </source>
</evidence>
<reference evidence="1 2" key="1">
    <citation type="journal article" date="2021" name="Nat. Commun.">
        <title>Genetic determinants of endophytism in the Arabidopsis root mycobiome.</title>
        <authorList>
            <person name="Mesny F."/>
            <person name="Miyauchi S."/>
            <person name="Thiergart T."/>
            <person name="Pickel B."/>
            <person name="Atanasova L."/>
            <person name="Karlsson M."/>
            <person name="Huettel B."/>
            <person name="Barry K.W."/>
            <person name="Haridas S."/>
            <person name="Chen C."/>
            <person name="Bauer D."/>
            <person name="Andreopoulos W."/>
            <person name="Pangilinan J."/>
            <person name="LaButti K."/>
            <person name="Riley R."/>
            <person name="Lipzen A."/>
            <person name="Clum A."/>
            <person name="Drula E."/>
            <person name="Henrissat B."/>
            <person name="Kohler A."/>
            <person name="Grigoriev I.V."/>
            <person name="Martin F.M."/>
            <person name="Hacquard S."/>
        </authorList>
    </citation>
    <scope>NUCLEOTIDE SEQUENCE [LARGE SCALE GENOMIC DNA]</scope>
    <source>
        <strain evidence="1 2">MPI-SDFR-AT-0079</strain>
    </source>
</reference>
<sequence length="396" mass="45062">MDKGGTALDNFNDIQAQVFKTTLTEIETSRESPEESGESRDCCVICLDSISEPCAALPCGHAHFDFICLVSWLEEHPNCPLCKGNVYKVRYTDAQKAEAFYRVPNTPRNRDQQHDSSHNGLLRETERRRPRPPPAVNAAILRRRNIYHHQLYSLRKHTPSPLQSEPNTNPPLFSDIGCNRISRYRPPPTPVQFSSTPHLVSRARLWIRRELQAFSFLSDSDDADTPTPTTTTSQPQSNHTTYRLNHNAEFLLEYIIAILKTVDLQDSAGQAETMLADFLGGASTARLFLHELRCWLRSPAPGLAAWDREVQYPSARREVEEGGREEEEGEGEGLGHSDRGRGDEEDWVGVYEDRRGRSWRDRGGDHWRAGAYAGERGKRKRRDGEVSEERAKKLRK</sequence>
<proteinExistence type="predicted"/>
<dbReference type="Proteomes" id="UP000724584">
    <property type="component" value="Unassembled WGS sequence"/>
</dbReference>
<dbReference type="EMBL" id="JAGIZQ010000006">
    <property type="protein sequence ID" value="KAH6623613.1"/>
    <property type="molecule type" value="Genomic_DNA"/>
</dbReference>
<name>A0ACB7NZ03_9PEZI</name>
<keyword evidence="2" id="KW-1185">Reference proteome</keyword>
<comment type="caution">
    <text evidence="1">The sequence shown here is derived from an EMBL/GenBank/DDBJ whole genome shotgun (WGS) entry which is preliminary data.</text>
</comment>
<accession>A0ACB7NZ03</accession>